<sequence>MVSNYKRKTNRQSWSSESMKNAVEAVYKKVMGLRKASEMFNVPKTTLKRKVDMYTRSQNLDGAISKKMGRFEPIFSKDQEKELGDYVKNMESRFFGLTTKDLRSLAYDLAEANKIPHNFDTTTKMAGRYWLENFLARNSDLSLRRPEATSAARASGFNPTAVKQFFTLLIEVIDKYQLKPENIFNVDETGITTVPKSLPKIIGKKGKKQVGLLTSAERGQLVTTVFCFGADGSYMPPMFVFPRKRMKPELMNNAPRGSFAECHESGWIQKDIFTKWFEKFVRFSRATKDNPVLLLLDGHASHTKNLDLIRLARDNGVHILSFPPHCTHRLQPLDVAFMKPLSAYYSDAAKQWLRSNPGRTITQFQIAELVGEAFVKAATLPTAYNAFRATGIWPPDPNIFTEADFLAADTTNIDQSTDDPPSLPPDFAETSSHTQPGCSKYLPGKEPTSILVQNESDDSDEDVPLAQIAMRKSSTNLIRNEGDSDEDDLVAAETINDRPLSLLSANTETNATKVDPQPSRTGNLIQSIDSLNKNSFLVSPELILPVPRTKQIKRTTRKRGKTTIITSSPYQKELETAQVNANQVKRKVTFGDSAGVKNKKKVRKDAKKEVAKEVSESKRHVQISSDEDKDAQCLYCQYFYSESTESWIRCSVCELWAHYSCAGIDSTDIETDFVCENCQ</sequence>
<reference evidence="10" key="1">
    <citation type="submission" date="2025-08" db="UniProtKB">
        <authorList>
            <consortium name="RefSeq"/>
        </authorList>
    </citation>
    <scope>IDENTIFICATION</scope>
    <source>
        <tissue evidence="10">Gonads</tissue>
    </source>
</reference>
<feature type="domain" description="HTH CENPB-type" evidence="8">
    <location>
        <begin position="67"/>
        <end position="144"/>
    </location>
</feature>
<dbReference type="RefSeq" id="XP_030763651.1">
    <property type="nucleotide sequence ID" value="XM_030907791.1"/>
</dbReference>
<evidence type="ECO:0000313" key="9">
    <source>
        <dbReference type="Proteomes" id="UP000504635"/>
    </source>
</evidence>
<name>A0A6J2YK42_SITOR</name>
<proteinExistence type="predicted"/>
<dbReference type="InterPro" id="IPR050863">
    <property type="entry name" value="CenT-Element_Derived"/>
</dbReference>
<feature type="region of interest" description="Disordered" evidence="7">
    <location>
        <begin position="412"/>
        <end position="445"/>
    </location>
</feature>
<dbReference type="SUPFAM" id="SSF57903">
    <property type="entry name" value="FYVE/PHD zinc finger"/>
    <property type="match status" value="1"/>
</dbReference>
<evidence type="ECO:0000256" key="1">
    <source>
        <dbReference type="ARBA" id="ARBA00004123"/>
    </source>
</evidence>
<dbReference type="Pfam" id="PF05225">
    <property type="entry name" value="HTH_psq"/>
    <property type="match status" value="1"/>
</dbReference>
<evidence type="ECO:0000256" key="2">
    <source>
        <dbReference type="ARBA" id="ARBA00022723"/>
    </source>
</evidence>
<evidence type="ECO:0000256" key="6">
    <source>
        <dbReference type="ARBA" id="ARBA00023242"/>
    </source>
</evidence>
<gene>
    <name evidence="10" type="primary">LOC115888175</name>
</gene>
<keyword evidence="6" id="KW-0539">Nucleus</keyword>
<dbReference type="InterPro" id="IPR007889">
    <property type="entry name" value="HTH_Psq"/>
</dbReference>
<dbReference type="Gene3D" id="3.30.40.10">
    <property type="entry name" value="Zinc/RING finger domain, C3HC4 (zinc finger)"/>
    <property type="match status" value="1"/>
</dbReference>
<evidence type="ECO:0000256" key="5">
    <source>
        <dbReference type="ARBA" id="ARBA00023125"/>
    </source>
</evidence>
<dbReference type="InParanoid" id="A0A6J2YK42"/>
<dbReference type="InterPro" id="IPR004875">
    <property type="entry name" value="DDE_SF_endonuclease_dom"/>
</dbReference>
<accession>A0A6J2YK42</accession>
<dbReference type="PANTHER" id="PTHR19303">
    <property type="entry name" value="TRANSPOSON"/>
    <property type="match status" value="1"/>
</dbReference>
<dbReference type="AlphaFoldDB" id="A0A6J2YK42"/>
<evidence type="ECO:0000313" key="10">
    <source>
        <dbReference type="RefSeq" id="XP_030763651.1"/>
    </source>
</evidence>
<dbReference type="InterPro" id="IPR009057">
    <property type="entry name" value="Homeodomain-like_sf"/>
</dbReference>
<evidence type="ECO:0000256" key="7">
    <source>
        <dbReference type="SAM" id="MobiDB-lite"/>
    </source>
</evidence>
<dbReference type="SUPFAM" id="SSF46689">
    <property type="entry name" value="Homeodomain-like"/>
    <property type="match status" value="1"/>
</dbReference>
<dbReference type="OrthoDB" id="6258697at2759"/>
<dbReference type="GO" id="GO:0003677">
    <property type="term" value="F:DNA binding"/>
    <property type="evidence" value="ECO:0007669"/>
    <property type="project" value="UniProtKB-KW"/>
</dbReference>
<dbReference type="GeneID" id="115888175"/>
<keyword evidence="2" id="KW-0479">Metal-binding</keyword>
<protein>
    <submittedName>
        <fullName evidence="10">Uncharacterized protein LOC115888175</fullName>
    </submittedName>
</protein>
<dbReference type="Pfam" id="PF03184">
    <property type="entry name" value="DDE_1"/>
    <property type="match status" value="1"/>
</dbReference>
<keyword evidence="5" id="KW-0238">DNA-binding</keyword>
<dbReference type="KEGG" id="soy:115888175"/>
<dbReference type="InterPro" id="IPR001965">
    <property type="entry name" value="Znf_PHD"/>
</dbReference>
<dbReference type="GO" id="GO:0005634">
    <property type="term" value="C:nucleus"/>
    <property type="evidence" value="ECO:0007669"/>
    <property type="project" value="UniProtKB-SubCell"/>
</dbReference>
<dbReference type="Gene3D" id="1.10.10.60">
    <property type="entry name" value="Homeodomain-like"/>
    <property type="match status" value="1"/>
</dbReference>
<dbReference type="PANTHER" id="PTHR19303:SF71">
    <property type="entry name" value="ZINC FINGER PHD-TYPE DOMAIN-CONTAINING PROTEIN"/>
    <property type="match status" value="1"/>
</dbReference>
<keyword evidence="9" id="KW-1185">Reference proteome</keyword>
<dbReference type="PROSITE" id="PS51253">
    <property type="entry name" value="HTH_CENPB"/>
    <property type="match status" value="1"/>
</dbReference>
<keyword evidence="3" id="KW-0863">Zinc-finger</keyword>
<dbReference type="SMART" id="SM00249">
    <property type="entry name" value="PHD"/>
    <property type="match status" value="1"/>
</dbReference>
<comment type="subcellular location">
    <subcellularLocation>
        <location evidence="1">Nucleus</location>
    </subcellularLocation>
</comment>
<evidence type="ECO:0000259" key="8">
    <source>
        <dbReference type="PROSITE" id="PS51253"/>
    </source>
</evidence>
<evidence type="ECO:0000256" key="3">
    <source>
        <dbReference type="ARBA" id="ARBA00022771"/>
    </source>
</evidence>
<dbReference type="GO" id="GO:0008270">
    <property type="term" value="F:zinc ion binding"/>
    <property type="evidence" value="ECO:0007669"/>
    <property type="project" value="UniProtKB-KW"/>
</dbReference>
<dbReference type="CDD" id="cd15517">
    <property type="entry name" value="PHD_TCF19_like"/>
    <property type="match status" value="1"/>
</dbReference>
<evidence type="ECO:0000256" key="4">
    <source>
        <dbReference type="ARBA" id="ARBA00022833"/>
    </source>
</evidence>
<dbReference type="Proteomes" id="UP000504635">
    <property type="component" value="Unplaced"/>
</dbReference>
<dbReference type="InterPro" id="IPR011011">
    <property type="entry name" value="Znf_FYVE_PHD"/>
</dbReference>
<keyword evidence="4" id="KW-0862">Zinc</keyword>
<dbReference type="InterPro" id="IPR006600">
    <property type="entry name" value="HTH_CenpB_DNA-bd_dom"/>
</dbReference>
<organism evidence="9 10">
    <name type="scientific">Sitophilus oryzae</name>
    <name type="common">Rice weevil</name>
    <name type="synonym">Curculio oryzae</name>
    <dbReference type="NCBI Taxonomy" id="7048"/>
    <lineage>
        <taxon>Eukaryota</taxon>
        <taxon>Metazoa</taxon>
        <taxon>Ecdysozoa</taxon>
        <taxon>Arthropoda</taxon>
        <taxon>Hexapoda</taxon>
        <taxon>Insecta</taxon>
        <taxon>Pterygota</taxon>
        <taxon>Neoptera</taxon>
        <taxon>Endopterygota</taxon>
        <taxon>Coleoptera</taxon>
        <taxon>Polyphaga</taxon>
        <taxon>Cucujiformia</taxon>
        <taxon>Curculionidae</taxon>
        <taxon>Dryophthorinae</taxon>
        <taxon>Sitophilus</taxon>
    </lineage>
</organism>
<dbReference type="InterPro" id="IPR013083">
    <property type="entry name" value="Znf_RING/FYVE/PHD"/>
</dbReference>
<dbReference type="Pfam" id="PF03221">
    <property type="entry name" value="HTH_Tnp_Tc5"/>
    <property type="match status" value="1"/>
</dbReference>